<feature type="transmembrane region" description="Helical" evidence="1">
    <location>
        <begin position="6"/>
        <end position="30"/>
    </location>
</feature>
<accession>A0A6J5SIL9</accession>
<organism evidence="2">
    <name type="scientific">uncultured Caudovirales phage</name>
    <dbReference type="NCBI Taxonomy" id="2100421"/>
    <lineage>
        <taxon>Viruses</taxon>
        <taxon>Duplodnaviria</taxon>
        <taxon>Heunggongvirae</taxon>
        <taxon>Uroviricota</taxon>
        <taxon>Caudoviricetes</taxon>
        <taxon>Peduoviridae</taxon>
        <taxon>Maltschvirus</taxon>
        <taxon>Maltschvirus maltsch</taxon>
    </lineage>
</organism>
<protein>
    <submittedName>
        <fullName evidence="2">Uncharacterized protein</fullName>
    </submittedName>
</protein>
<evidence type="ECO:0000313" key="3">
    <source>
        <dbReference type="EMBL" id="CAB4218303.1"/>
    </source>
</evidence>
<gene>
    <name evidence="2" type="ORF">UFOVP1459_38</name>
    <name evidence="3" type="ORF">UFOVP1609_12</name>
</gene>
<keyword evidence="1" id="KW-1133">Transmembrane helix</keyword>
<evidence type="ECO:0000313" key="2">
    <source>
        <dbReference type="EMBL" id="CAB4214449.1"/>
    </source>
</evidence>
<keyword evidence="1" id="KW-0472">Membrane</keyword>
<name>A0A6J5SIL9_9CAUD</name>
<keyword evidence="1" id="KW-0812">Transmembrane</keyword>
<evidence type="ECO:0000256" key="1">
    <source>
        <dbReference type="SAM" id="Phobius"/>
    </source>
</evidence>
<dbReference type="EMBL" id="LR797412">
    <property type="protein sequence ID" value="CAB4214449.1"/>
    <property type="molecule type" value="Genomic_DNA"/>
</dbReference>
<reference evidence="2" key="1">
    <citation type="submission" date="2020-05" db="EMBL/GenBank/DDBJ databases">
        <authorList>
            <person name="Chiriac C."/>
            <person name="Salcher M."/>
            <person name="Ghai R."/>
            <person name="Kavagutti S V."/>
        </authorList>
    </citation>
    <scope>NUCLEOTIDE SEQUENCE</scope>
</reference>
<sequence length="32" mass="3386">MKLITFIIEGIGFALFMAAVCGSIIVLDAITN</sequence>
<proteinExistence type="predicted"/>
<dbReference type="EMBL" id="LR797459">
    <property type="protein sequence ID" value="CAB4218303.1"/>
    <property type="molecule type" value="Genomic_DNA"/>
</dbReference>